<evidence type="ECO:0000313" key="2">
    <source>
        <dbReference type="EMBL" id="KAH7047605.1"/>
    </source>
</evidence>
<sequence length="399" mass="43139">MGFSDRLLDPLWKRGIAVVGSAVDKHLAKSVEKRQASGGDEKDINLAFVIIFFSSIAILVALYGLVQYTLRHVVTTLALIETPASSVAVTVAEHDDEEANVKLSDKEAEAQAFLGNSLPKLTVVVSKPITSKIRTTIKHITSQAGWTARWRGMGYAMVYGFSVSSLAQFVGAVVPNFPGAPIIGNLLIALLAAPVHMIWTHATIALPGKSWRARWAPATFASYKALAVPALVYEGVQLLVLYMAICMGTLLGLDASASDSDKTQSMAWLAVRGVGVLLLLAAAGVFVILPAHTQLVRVEASMLPDDEDTIVPFDRTFGGKVVPKLLGGSGAIGFMDAWRSFNREARIRVVKLYMKIFAISTVLMFLFVHVLALEVYFFGKDSVDGVLLRVQQHTMPANV</sequence>
<feature type="transmembrane region" description="Helical" evidence="1">
    <location>
        <begin position="356"/>
        <end position="378"/>
    </location>
</feature>
<comment type="caution">
    <text evidence="2">The sequence shown here is derived from an EMBL/GenBank/DDBJ whole genome shotgun (WGS) entry which is preliminary data.</text>
</comment>
<dbReference type="Proteomes" id="UP000774617">
    <property type="component" value="Unassembled WGS sequence"/>
</dbReference>
<keyword evidence="3" id="KW-1185">Reference proteome</keyword>
<keyword evidence="1" id="KW-0812">Transmembrane</keyword>
<proteinExistence type="predicted"/>
<feature type="transmembrane region" description="Helical" evidence="1">
    <location>
        <begin position="186"/>
        <end position="206"/>
    </location>
</feature>
<feature type="transmembrane region" description="Helical" evidence="1">
    <location>
        <begin position="265"/>
        <end position="289"/>
    </location>
</feature>
<gene>
    <name evidence="2" type="ORF">B0J12DRAFT_667571</name>
</gene>
<organism evidence="2 3">
    <name type="scientific">Macrophomina phaseolina</name>
    <dbReference type="NCBI Taxonomy" id="35725"/>
    <lineage>
        <taxon>Eukaryota</taxon>
        <taxon>Fungi</taxon>
        <taxon>Dikarya</taxon>
        <taxon>Ascomycota</taxon>
        <taxon>Pezizomycotina</taxon>
        <taxon>Dothideomycetes</taxon>
        <taxon>Dothideomycetes incertae sedis</taxon>
        <taxon>Botryosphaeriales</taxon>
        <taxon>Botryosphaeriaceae</taxon>
        <taxon>Macrophomina</taxon>
    </lineage>
</organism>
<name>A0ABQ8G927_9PEZI</name>
<reference evidence="2 3" key="1">
    <citation type="journal article" date="2021" name="Nat. Commun.">
        <title>Genetic determinants of endophytism in the Arabidopsis root mycobiome.</title>
        <authorList>
            <person name="Mesny F."/>
            <person name="Miyauchi S."/>
            <person name="Thiergart T."/>
            <person name="Pickel B."/>
            <person name="Atanasova L."/>
            <person name="Karlsson M."/>
            <person name="Huettel B."/>
            <person name="Barry K.W."/>
            <person name="Haridas S."/>
            <person name="Chen C."/>
            <person name="Bauer D."/>
            <person name="Andreopoulos W."/>
            <person name="Pangilinan J."/>
            <person name="LaButti K."/>
            <person name="Riley R."/>
            <person name="Lipzen A."/>
            <person name="Clum A."/>
            <person name="Drula E."/>
            <person name="Henrissat B."/>
            <person name="Kohler A."/>
            <person name="Grigoriev I.V."/>
            <person name="Martin F.M."/>
            <person name="Hacquard S."/>
        </authorList>
    </citation>
    <scope>NUCLEOTIDE SEQUENCE [LARGE SCALE GENOMIC DNA]</scope>
    <source>
        <strain evidence="2 3">MPI-SDFR-AT-0080</strain>
    </source>
</reference>
<keyword evidence="1" id="KW-1133">Transmembrane helix</keyword>
<keyword evidence="1" id="KW-0472">Membrane</keyword>
<dbReference type="EMBL" id="JAGTJR010000016">
    <property type="protein sequence ID" value="KAH7047605.1"/>
    <property type="molecule type" value="Genomic_DNA"/>
</dbReference>
<feature type="transmembrane region" description="Helical" evidence="1">
    <location>
        <begin position="44"/>
        <end position="66"/>
    </location>
</feature>
<accession>A0ABQ8G927</accession>
<feature type="transmembrane region" description="Helical" evidence="1">
    <location>
        <begin position="226"/>
        <end position="253"/>
    </location>
</feature>
<protein>
    <submittedName>
        <fullName evidence="2">Uncharacterized protein</fullName>
    </submittedName>
</protein>
<evidence type="ECO:0000256" key="1">
    <source>
        <dbReference type="SAM" id="Phobius"/>
    </source>
</evidence>
<evidence type="ECO:0000313" key="3">
    <source>
        <dbReference type="Proteomes" id="UP000774617"/>
    </source>
</evidence>
<feature type="transmembrane region" description="Helical" evidence="1">
    <location>
        <begin position="156"/>
        <end position="174"/>
    </location>
</feature>